<accession>A0ABN8IFW9</accession>
<feature type="non-terminal residue" evidence="1">
    <location>
        <position position="1"/>
    </location>
</feature>
<gene>
    <name evidence="1" type="ORF">IPOD504_LOCUS8639</name>
</gene>
<sequence length="77" mass="8331">MAFSGHLRGECALTVDGAEALAPPTWHTLRAEYRREPAARASPSRQYPSDQQCCAVSGNRIERSGARVCVQMTSGPI</sequence>
<organism evidence="1 2">
    <name type="scientific">Iphiclides podalirius</name>
    <name type="common">scarce swallowtail</name>
    <dbReference type="NCBI Taxonomy" id="110791"/>
    <lineage>
        <taxon>Eukaryota</taxon>
        <taxon>Metazoa</taxon>
        <taxon>Ecdysozoa</taxon>
        <taxon>Arthropoda</taxon>
        <taxon>Hexapoda</taxon>
        <taxon>Insecta</taxon>
        <taxon>Pterygota</taxon>
        <taxon>Neoptera</taxon>
        <taxon>Endopterygota</taxon>
        <taxon>Lepidoptera</taxon>
        <taxon>Glossata</taxon>
        <taxon>Ditrysia</taxon>
        <taxon>Papilionoidea</taxon>
        <taxon>Papilionidae</taxon>
        <taxon>Papilioninae</taxon>
        <taxon>Iphiclides</taxon>
    </lineage>
</organism>
<dbReference type="EMBL" id="OW152833">
    <property type="protein sequence ID" value="CAH2054475.1"/>
    <property type="molecule type" value="Genomic_DNA"/>
</dbReference>
<keyword evidence="2" id="KW-1185">Reference proteome</keyword>
<reference evidence="1" key="1">
    <citation type="submission" date="2022-03" db="EMBL/GenBank/DDBJ databases">
        <authorList>
            <person name="Martin H S."/>
        </authorList>
    </citation>
    <scope>NUCLEOTIDE SEQUENCE</scope>
</reference>
<protein>
    <submittedName>
        <fullName evidence="1">Uncharacterized protein</fullName>
    </submittedName>
</protein>
<evidence type="ECO:0000313" key="2">
    <source>
        <dbReference type="Proteomes" id="UP000837857"/>
    </source>
</evidence>
<evidence type="ECO:0000313" key="1">
    <source>
        <dbReference type="EMBL" id="CAH2054475.1"/>
    </source>
</evidence>
<name>A0ABN8IFW9_9NEOP</name>
<proteinExistence type="predicted"/>
<dbReference type="Proteomes" id="UP000837857">
    <property type="component" value="Chromosome 21"/>
</dbReference>